<dbReference type="PANTHER" id="PTHR43798">
    <property type="entry name" value="MONOACYLGLYCEROL LIPASE"/>
    <property type="match status" value="1"/>
</dbReference>
<dbReference type="AlphaFoldDB" id="A0AA40GAD3"/>
<dbReference type="SUPFAM" id="SSF53474">
    <property type="entry name" value="alpha/beta-Hydrolases"/>
    <property type="match status" value="1"/>
</dbReference>
<keyword evidence="2" id="KW-0378">Hydrolase</keyword>
<dbReference type="InterPro" id="IPR000073">
    <property type="entry name" value="AB_hydrolase_1"/>
</dbReference>
<dbReference type="Gene3D" id="3.40.50.1820">
    <property type="entry name" value="alpha/beta hydrolase"/>
    <property type="match status" value="1"/>
</dbReference>
<proteinExistence type="inferred from homology"/>
<evidence type="ECO:0000313" key="5">
    <source>
        <dbReference type="Proteomes" id="UP001177670"/>
    </source>
</evidence>
<evidence type="ECO:0000256" key="2">
    <source>
        <dbReference type="ARBA" id="ARBA00022801"/>
    </source>
</evidence>
<dbReference type="InterPro" id="IPR029058">
    <property type="entry name" value="AB_hydrolase_fold"/>
</dbReference>
<comment type="caution">
    <text evidence="4">The sequence shown here is derived from an EMBL/GenBank/DDBJ whole genome shotgun (WGS) entry which is preliminary data.</text>
</comment>
<dbReference type="PRINTS" id="PR00111">
    <property type="entry name" value="ABHYDROLASE"/>
</dbReference>
<dbReference type="GO" id="GO:0016020">
    <property type="term" value="C:membrane"/>
    <property type="evidence" value="ECO:0007669"/>
    <property type="project" value="TreeGrafter"/>
</dbReference>
<feature type="domain" description="AB hydrolase-1" evidence="3">
    <location>
        <begin position="47"/>
        <end position="151"/>
    </location>
</feature>
<organism evidence="4 5">
    <name type="scientific">Melipona bicolor</name>
    <dbReference type="NCBI Taxonomy" id="60889"/>
    <lineage>
        <taxon>Eukaryota</taxon>
        <taxon>Metazoa</taxon>
        <taxon>Ecdysozoa</taxon>
        <taxon>Arthropoda</taxon>
        <taxon>Hexapoda</taxon>
        <taxon>Insecta</taxon>
        <taxon>Pterygota</taxon>
        <taxon>Neoptera</taxon>
        <taxon>Endopterygota</taxon>
        <taxon>Hymenoptera</taxon>
        <taxon>Apocrita</taxon>
        <taxon>Aculeata</taxon>
        <taxon>Apoidea</taxon>
        <taxon>Anthophila</taxon>
        <taxon>Apidae</taxon>
        <taxon>Melipona</taxon>
    </lineage>
</organism>
<protein>
    <recommendedName>
        <fullName evidence="3">AB hydrolase-1 domain-containing protein</fullName>
    </recommendedName>
</protein>
<dbReference type="InterPro" id="IPR050266">
    <property type="entry name" value="AB_hydrolase_sf"/>
</dbReference>
<name>A0AA40GAD3_9HYME</name>
<sequence length="314" mass="35647">MNTIIEKTNAPTENINKHNVHSVEEIQIPVPWGNISGKWWGPIDRQPLVALHGWQDNAGTFDRLIPLLPPDLAILAIDLPGHGLSSHLSTGQFYYVFWDGLIILRRIAKYYKWNKVRLLGHSLGGAISFLYAASYPDEVEFMISLDIASPSVKDITKTPLIIGDSIDKFLKYELLQSDGIPSYSYDEVLTIVEDAYKGSITKEGAMILMKRGLRPASEPERYYFSRDPRLKVSVLGMISLDLVLAYAARIKCAYLNIRAVPGMKFDHPEYYEKILDQIKLGAKKFEYHKVEGTHHVHLNNPERIAPIINNFIRT</sequence>
<evidence type="ECO:0000313" key="4">
    <source>
        <dbReference type="EMBL" id="KAK1134083.1"/>
    </source>
</evidence>
<dbReference type="PANTHER" id="PTHR43798:SF14">
    <property type="entry name" value="SERINE HYDROLASE-LIKE PROTEIN DDB_G0286239"/>
    <property type="match status" value="1"/>
</dbReference>
<keyword evidence="5" id="KW-1185">Reference proteome</keyword>
<dbReference type="Pfam" id="PF00561">
    <property type="entry name" value="Abhydrolase_1"/>
    <property type="match status" value="1"/>
</dbReference>
<accession>A0AA40GAD3</accession>
<reference evidence="4" key="1">
    <citation type="submission" date="2021-10" db="EMBL/GenBank/DDBJ databases">
        <title>Melipona bicolor Genome sequencing and assembly.</title>
        <authorList>
            <person name="Araujo N.S."/>
            <person name="Arias M.C."/>
        </authorList>
    </citation>
    <scope>NUCLEOTIDE SEQUENCE</scope>
    <source>
        <strain evidence="4">USP_2M_L1-L4_2017</strain>
        <tissue evidence="4">Whole body</tissue>
    </source>
</reference>
<evidence type="ECO:0000256" key="1">
    <source>
        <dbReference type="ARBA" id="ARBA00008645"/>
    </source>
</evidence>
<dbReference type="Proteomes" id="UP001177670">
    <property type="component" value="Unassembled WGS sequence"/>
</dbReference>
<comment type="similarity">
    <text evidence="1">Belongs to the AB hydrolase superfamily.</text>
</comment>
<dbReference type="EMBL" id="JAHYIQ010000003">
    <property type="protein sequence ID" value="KAK1134083.1"/>
    <property type="molecule type" value="Genomic_DNA"/>
</dbReference>
<evidence type="ECO:0000259" key="3">
    <source>
        <dbReference type="Pfam" id="PF00561"/>
    </source>
</evidence>
<gene>
    <name evidence="4" type="ORF">K0M31_011868</name>
</gene>
<dbReference type="GO" id="GO:0016787">
    <property type="term" value="F:hydrolase activity"/>
    <property type="evidence" value="ECO:0007669"/>
    <property type="project" value="UniProtKB-KW"/>
</dbReference>